<evidence type="ECO:0000313" key="3">
    <source>
        <dbReference type="Proteomes" id="UP000256708"/>
    </source>
</evidence>
<name>A0A3D8LC60_9BACT</name>
<feature type="domain" description="Glycosyltransferase 2-like" evidence="1">
    <location>
        <begin position="7"/>
        <end position="168"/>
    </location>
</feature>
<dbReference type="RefSeq" id="WP_115565986.1">
    <property type="nucleotide sequence ID" value="NZ_QRGR01000012.1"/>
</dbReference>
<dbReference type="InterPro" id="IPR001173">
    <property type="entry name" value="Glyco_trans_2-like"/>
</dbReference>
<dbReference type="InterPro" id="IPR029044">
    <property type="entry name" value="Nucleotide-diphossugar_trans"/>
</dbReference>
<dbReference type="GO" id="GO:0016758">
    <property type="term" value="F:hexosyltransferase activity"/>
    <property type="evidence" value="ECO:0007669"/>
    <property type="project" value="UniProtKB-ARBA"/>
</dbReference>
<proteinExistence type="predicted"/>
<comment type="caution">
    <text evidence="2">The sequence shown here is derived from an EMBL/GenBank/DDBJ whole genome shotgun (WGS) entry which is preliminary data.</text>
</comment>
<gene>
    <name evidence="2" type="ORF">DXT99_13015</name>
</gene>
<dbReference type="Proteomes" id="UP000256708">
    <property type="component" value="Unassembled WGS sequence"/>
</dbReference>
<keyword evidence="2" id="KW-0808">Transferase</keyword>
<dbReference type="Gene3D" id="3.90.550.10">
    <property type="entry name" value="Spore Coat Polysaccharide Biosynthesis Protein SpsA, Chain A"/>
    <property type="match status" value="1"/>
</dbReference>
<keyword evidence="3" id="KW-1185">Reference proteome</keyword>
<dbReference type="OrthoDB" id="199095at2"/>
<reference evidence="3" key="1">
    <citation type="submission" date="2018-08" db="EMBL/GenBank/DDBJ databases">
        <authorList>
            <person name="Liu Z.-W."/>
            <person name="Du Z.-J."/>
        </authorList>
    </citation>
    <scope>NUCLEOTIDE SEQUENCE [LARGE SCALE GENOMIC DNA]</scope>
    <source>
        <strain evidence="3">H4X</strain>
    </source>
</reference>
<accession>A0A3D8LC60</accession>
<dbReference type="PANTHER" id="PTHR22916:SF3">
    <property type="entry name" value="UDP-GLCNAC:BETAGAL BETA-1,3-N-ACETYLGLUCOSAMINYLTRANSFERASE-LIKE PROTEIN 1"/>
    <property type="match status" value="1"/>
</dbReference>
<dbReference type="SUPFAM" id="SSF53448">
    <property type="entry name" value="Nucleotide-diphospho-sugar transferases"/>
    <property type="match status" value="1"/>
</dbReference>
<dbReference type="Pfam" id="PF00535">
    <property type="entry name" value="Glycos_transf_2"/>
    <property type="match status" value="1"/>
</dbReference>
<sequence>MNKPLVSVVLTSYNQLEKLTRAFNSLLDQTYQNVEILISDDFSTDGSREKIHEWEIEYPGKVVPILQTENVGIPRNKNSGFKKAKGDFITYLDGDDIYLPDKIEKEVLYALNNPEHDIVYSNFAFCDEELNILNLWSEERKSMPTGNIFLDVVLRRFPYNTVFRFELMRKNVLKSINYYDENIRAFHDWDSRIRYSYKYKIGYCDNISSCYIQDTDGISKKTKQTLLLKEMRFVLKKNKALINRLNRDDFKAMQALDYNLLCKIFASTSIKKDFKYIFSYLKDNPLKTTEIVSLLLKRYKL</sequence>
<evidence type="ECO:0000259" key="1">
    <source>
        <dbReference type="Pfam" id="PF00535"/>
    </source>
</evidence>
<organism evidence="2 3">
    <name type="scientific">Pontibacter diazotrophicus</name>
    <dbReference type="NCBI Taxonomy" id="1400979"/>
    <lineage>
        <taxon>Bacteria</taxon>
        <taxon>Pseudomonadati</taxon>
        <taxon>Bacteroidota</taxon>
        <taxon>Cytophagia</taxon>
        <taxon>Cytophagales</taxon>
        <taxon>Hymenobacteraceae</taxon>
        <taxon>Pontibacter</taxon>
    </lineage>
</organism>
<dbReference type="PANTHER" id="PTHR22916">
    <property type="entry name" value="GLYCOSYLTRANSFERASE"/>
    <property type="match status" value="1"/>
</dbReference>
<dbReference type="EMBL" id="QRGR01000012">
    <property type="protein sequence ID" value="RDV14874.1"/>
    <property type="molecule type" value="Genomic_DNA"/>
</dbReference>
<protein>
    <submittedName>
        <fullName evidence="2">Glycosyltransferase</fullName>
    </submittedName>
</protein>
<dbReference type="AlphaFoldDB" id="A0A3D8LC60"/>
<evidence type="ECO:0000313" key="2">
    <source>
        <dbReference type="EMBL" id="RDV14874.1"/>
    </source>
</evidence>